<dbReference type="GeneID" id="23680501"/>
<reference evidence="1 2" key="1">
    <citation type="journal article" date="2015" name="PLoS ONE">
        <title>Investigation of a Large Collection of Pseudomonas aeruginosa Bacteriophages Collected from a Single Environmental Source in Abidjan, Cote d'Ivoire.</title>
        <authorList>
            <person name="Essoh C."/>
            <person name="Latino L."/>
            <person name="Midoux C."/>
            <person name="Blouin Y."/>
            <person name="Loukou G."/>
            <person name="Nguetta S.P."/>
            <person name="Lathro S."/>
            <person name="Cablanmian A."/>
            <person name="Kouassi A.K."/>
            <person name="Vergnaud G."/>
            <person name="Pourcel C."/>
        </authorList>
    </citation>
    <scope>NUCLEOTIDE SEQUENCE [LARGE SCALE GENOMIC DNA]</scope>
    <source>
        <strain evidence="1">Ab22</strain>
    </source>
</reference>
<dbReference type="Proteomes" id="UP000030227">
    <property type="component" value="Segment"/>
</dbReference>
<dbReference type="EMBL" id="LN610578">
    <property type="protein sequence ID" value="CEF89752.1"/>
    <property type="molecule type" value="Genomic_DNA"/>
</dbReference>
<name>A0A0A1IX31_9CAUD</name>
<dbReference type="RefSeq" id="YP_009125605.1">
    <property type="nucleotide sequence ID" value="NC_026599.1"/>
</dbReference>
<proteinExistence type="predicted"/>
<dbReference type="OrthoDB" id="23536at10239"/>
<dbReference type="KEGG" id="vg:23680501"/>
<gene>
    <name evidence="1" type="primary">ORF37</name>
</gene>
<protein>
    <submittedName>
        <fullName evidence="1">Uncharacterized protein</fullName>
    </submittedName>
</protein>
<accession>A0A0A1IX31</accession>
<keyword evidence="2" id="KW-1185">Reference proteome</keyword>
<sequence length="65" mass="7443">MSKIKSILMERVDDFLLKQVAVAFLEQQWKLDRSGTVDYLSYLEGVSHEAVETVVENLAERLKGD</sequence>
<organism evidence="1 2">
    <name type="scientific">Pseudomonas phage vB_PaeP_C2-10_Ab22</name>
    <dbReference type="NCBI Taxonomy" id="1548906"/>
    <lineage>
        <taxon>Viruses</taxon>
        <taxon>Duplodnaviria</taxon>
        <taxon>Heunggongvirae</taxon>
        <taxon>Uroviricota</taxon>
        <taxon>Caudoviricetes</taxon>
        <taxon>Bruynoghevirus</taxon>
        <taxon>Bruynoghevirus Ab22</taxon>
    </lineage>
</organism>
<evidence type="ECO:0000313" key="1">
    <source>
        <dbReference type="EMBL" id="CEF89752.1"/>
    </source>
</evidence>
<evidence type="ECO:0000313" key="2">
    <source>
        <dbReference type="Proteomes" id="UP000030227"/>
    </source>
</evidence>